<proteinExistence type="predicted"/>
<dbReference type="Proteomes" id="UP000295388">
    <property type="component" value="Unassembled WGS sequence"/>
</dbReference>
<reference evidence="1 2" key="1">
    <citation type="submission" date="2019-03" db="EMBL/GenBank/DDBJ databases">
        <title>Genomic Encyclopedia of Type Strains, Phase III (KMG-III): the genomes of soil and plant-associated and newly described type strains.</title>
        <authorList>
            <person name="Whitman W."/>
        </authorList>
    </citation>
    <scope>NUCLEOTIDE SEQUENCE [LARGE SCALE GENOMIC DNA]</scope>
    <source>
        <strain evidence="1 2">VKM Ac-2527</strain>
    </source>
</reference>
<keyword evidence="2" id="KW-1185">Reference proteome</keyword>
<evidence type="ECO:0000313" key="1">
    <source>
        <dbReference type="EMBL" id="TDO35692.1"/>
    </source>
</evidence>
<comment type="caution">
    <text evidence="1">The sequence shown here is derived from an EMBL/GenBank/DDBJ whole genome shotgun (WGS) entry which is preliminary data.</text>
</comment>
<dbReference type="OrthoDB" id="3829831at2"/>
<name>A0A4R6JJ07_9ACTN</name>
<protein>
    <submittedName>
        <fullName evidence="1">Uncharacterized protein</fullName>
    </submittedName>
</protein>
<dbReference type="EMBL" id="SNWQ01000022">
    <property type="protein sequence ID" value="TDO35692.1"/>
    <property type="molecule type" value="Genomic_DNA"/>
</dbReference>
<accession>A0A4R6JJ07</accession>
<evidence type="ECO:0000313" key="2">
    <source>
        <dbReference type="Proteomes" id="UP000295388"/>
    </source>
</evidence>
<sequence>MNTMIRKPKSDMTALPCALIQGAPSRLHVATVVLLAPDYAQFEGGAVADVKRGGQGSRAWRPPA</sequence>
<organism evidence="1 2">
    <name type="scientific">Kribbella caucasensis</name>
    <dbReference type="NCBI Taxonomy" id="2512215"/>
    <lineage>
        <taxon>Bacteria</taxon>
        <taxon>Bacillati</taxon>
        <taxon>Actinomycetota</taxon>
        <taxon>Actinomycetes</taxon>
        <taxon>Propionibacteriales</taxon>
        <taxon>Kribbellaceae</taxon>
        <taxon>Kribbella</taxon>
    </lineage>
</organism>
<dbReference type="AlphaFoldDB" id="A0A4R6JJ07"/>
<gene>
    <name evidence="1" type="ORF">EV643_122103</name>
</gene>